<accession>A0A1G5S3U9</accession>
<evidence type="ECO:0000313" key="4">
    <source>
        <dbReference type="Proteomes" id="UP000199428"/>
    </source>
</evidence>
<dbReference type="RefSeq" id="WP_090163924.1">
    <property type="nucleotide sequence ID" value="NZ_FMWK01000018.1"/>
</dbReference>
<dbReference type="InterPro" id="IPR029052">
    <property type="entry name" value="Metallo-depent_PP-like"/>
</dbReference>
<dbReference type="Pfam" id="PF12850">
    <property type="entry name" value="Metallophos_2"/>
    <property type="match status" value="1"/>
</dbReference>
<protein>
    <submittedName>
        <fullName evidence="3">Predicted phosphodiesterase</fullName>
    </submittedName>
</protein>
<dbReference type="PIRSF" id="PIRSF000883">
    <property type="entry name" value="Pesterase_MJ0912"/>
    <property type="match status" value="1"/>
</dbReference>
<proteinExistence type="inferred from homology"/>
<dbReference type="Gene3D" id="3.60.21.10">
    <property type="match status" value="1"/>
</dbReference>
<dbReference type="Proteomes" id="UP000199428">
    <property type="component" value="Unassembled WGS sequence"/>
</dbReference>
<dbReference type="GO" id="GO:0005737">
    <property type="term" value="C:cytoplasm"/>
    <property type="evidence" value="ECO:0007669"/>
    <property type="project" value="TreeGrafter"/>
</dbReference>
<dbReference type="GO" id="GO:0016791">
    <property type="term" value="F:phosphatase activity"/>
    <property type="evidence" value="ECO:0007669"/>
    <property type="project" value="TreeGrafter"/>
</dbReference>
<name>A0A1G5S3U9_PSEXY</name>
<organism evidence="3 4">
    <name type="scientific">Pseudobutyrivibrio xylanivorans</name>
    <dbReference type="NCBI Taxonomy" id="185007"/>
    <lineage>
        <taxon>Bacteria</taxon>
        <taxon>Bacillati</taxon>
        <taxon>Bacillota</taxon>
        <taxon>Clostridia</taxon>
        <taxon>Lachnospirales</taxon>
        <taxon>Lachnospiraceae</taxon>
        <taxon>Pseudobutyrivibrio</taxon>
    </lineage>
</organism>
<evidence type="ECO:0000256" key="1">
    <source>
        <dbReference type="ARBA" id="ARBA00008950"/>
    </source>
</evidence>
<gene>
    <name evidence="3" type="ORF">SAMN02910350_02607</name>
</gene>
<evidence type="ECO:0000313" key="3">
    <source>
        <dbReference type="EMBL" id="SCZ81044.1"/>
    </source>
</evidence>
<evidence type="ECO:0000259" key="2">
    <source>
        <dbReference type="Pfam" id="PF12850"/>
    </source>
</evidence>
<dbReference type="SUPFAM" id="SSF56300">
    <property type="entry name" value="Metallo-dependent phosphatases"/>
    <property type="match status" value="1"/>
</dbReference>
<feature type="domain" description="Calcineurin-like phosphoesterase" evidence="2">
    <location>
        <begin position="1"/>
        <end position="197"/>
    </location>
</feature>
<dbReference type="PANTHER" id="PTHR42850:SF2">
    <property type="entry name" value="BLL5683 PROTEIN"/>
    <property type="match status" value="1"/>
</dbReference>
<sequence length="283" mass="32812">MKVAVLSDIHGNYHALENCLQDAKKRGAEKFWFLGDYLGEFPYPQKTMEILYKFKEENDCVFIRGNKENYWLDRKYNPDCEWVDGNSTVGAMKYCYKYIEQKDLDFFESLPISRHVVIQGMEPVLLCHGSAENNRQKLLPNDEKTREIVENYHEKYILCGHSHVQGVVLDSDKLVLNAGSVGVPMNSVESSKYLMLESDGSQWKYDFITLPMDVDKVEEEIRQSELMEYAPFWSRSVIHVLRTGEISQGTALSKAMEIDEYKSPWYLTPDECWEKALEELGIG</sequence>
<dbReference type="InterPro" id="IPR011152">
    <property type="entry name" value="Pesterase_MJ0912"/>
</dbReference>
<reference evidence="3 4" key="1">
    <citation type="submission" date="2016-10" db="EMBL/GenBank/DDBJ databases">
        <authorList>
            <person name="de Groot N.N."/>
        </authorList>
    </citation>
    <scope>NUCLEOTIDE SEQUENCE [LARGE SCALE GENOMIC DNA]</scope>
    <source>
        <strain evidence="3 4">DSM 10317</strain>
    </source>
</reference>
<dbReference type="InterPro" id="IPR050126">
    <property type="entry name" value="Ap4A_hydrolase"/>
</dbReference>
<dbReference type="PANTHER" id="PTHR42850">
    <property type="entry name" value="METALLOPHOSPHOESTERASE"/>
    <property type="match status" value="1"/>
</dbReference>
<dbReference type="InterPro" id="IPR024654">
    <property type="entry name" value="Calcineurin-like_PHP_lpxH"/>
</dbReference>
<comment type="similarity">
    <text evidence="1">Belongs to the metallophosphoesterase superfamily. YfcE family.</text>
</comment>
<dbReference type="AlphaFoldDB" id="A0A1G5S3U9"/>
<dbReference type="EMBL" id="FMWK01000018">
    <property type="protein sequence ID" value="SCZ81044.1"/>
    <property type="molecule type" value="Genomic_DNA"/>
</dbReference>